<evidence type="ECO:0000256" key="3">
    <source>
        <dbReference type="ARBA" id="ARBA00022989"/>
    </source>
</evidence>
<keyword evidence="4 5" id="KW-0472">Membrane</keyword>
<feature type="transmembrane region" description="Helical" evidence="5">
    <location>
        <begin position="256"/>
        <end position="272"/>
    </location>
</feature>
<evidence type="ECO:0000256" key="1">
    <source>
        <dbReference type="ARBA" id="ARBA00004141"/>
    </source>
</evidence>
<feature type="transmembrane region" description="Helical" evidence="5">
    <location>
        <begin position="374"/>
        <end position="396"/>
    </location>
</feature>
<keyword evidence="2 5" id="KW-0812">Transmembrane</keyword>
<dbReference type="GO" id="GO:0016874">
    <property type="term" value="F:ligase activity"/>
    <property type="evidence" value="ECO:0007669"/>
    <property type="project" value="UniProtKB-KW"/>
</dbReference>
<feature type="transmembrane region" description="Helical" evidence="5">
    <location>
        <begin position="205"/>
        <end position="227"/>
    </location>
</feature>
<feature type="domain" description="O-antigen ligase-related" evidence="6">
    <location>
        <begin position="238"/>
        <end position="380"/>
    </location>
</feature>
<evidence type="ECO:0000313" key="8">
    <source>
        <dbReference type="Proteomes" id="UP000230161"/>
    </source>
</evidence>
<evidence type="ECO:0000256" key="2">
    <source>
        <dbReference type="ARBA" id="ARBA00022692"/>
    </source>
</evidence>
<keyword evidence="3 5" id="KW-1133">Transmembrane helix</keyword>
<evidence type="ECO:0000313" key="7">
    <source>
        <dbReference type="EMBL" id="PJJ65723.1"/>
    </source>
</evidence>
<organism evidence="7 8">
    <name type="scientific">Compostimonas suwonensis</name>
    <dbReference type="NCBI Taxonomy" id="1048394"/>
    <lineage>
        <taxon>Bacteria</taxon>
        <taxon>Bacillati</taxon>
        <taxon>Actinomycetota</taxon>
        <taxon>Actinomycetes</taxon>
        <taxon>Micrococcales</taxon>
        <taxon>Microbacteriaceae</taxon>
        <taxon>Compostimonas</taxon>
    </lineage>
</organism>
<feature type="transmembrane region" description="Helical" evidence="5">
    <location>
        <begin position="279"/>
        <end position="299"/>
    </location>
</feature>
<dbReference type="GO" id="GO:0016020">
    <property type="term" value="C:membrane"/>
    <property type="evidence" value="ECO:0007669"/>
    <property type="project" value="UniProtKB-SubCell"/>
</dbReference>
<dbReference type="InterPro" id="IPR007016">
    <property type="entry name" value="O-antigen_ligase-rel_domated"/>
</dbReference>
<name>A0A2M9C5B7_9MICO</name>
<dbReference type="InterPro" id="IPR051533">
    <property type="entry name" value="WaaL-like"/>
</dbReference>
<accession>A0A2M9C5B7</accession>
<proteinExistence type="predicted"/>
<protein>
    <submittedName>
        <fullName evidence="7">O-antigen ligase-like membrane protein</fullName>
    </submittedName>
</protein>
<evidence type="ECO:0000256" key="5">
    <source>
        <dbReference type="SAM" id="Phobius"/>
    </source>
</evidence>
<keyword evidence="7" id="KW-0436">Ligase</keyword>
<feature type="transmembrane region" description="Helical" evidence="5">
    <location>
        <begin position="403"/>
        <end position="423"/>
    </location>
</feature>
<feature type="transmembrane region" description="Helical" evidence="5">
    <location>
        <begin position="429"/>
        <end position="451"/>
    </location>
</feature>
<dbReference type="Pfam" id="PF04932">
    <property type="entry name" value="Wzy_C"/>
    <property type="match status" value="1"/>
</dbReference>
<feature type="transmembrane region" description="Helical" evidence="5">
    <location>
        <begin position="113"/>
        <end position="130"/>
    </location>
</feature>
<feature type="transmembrane region" description="Helical" evidence="5">
    <location>
        <begin position="86"/>
        <end position="107"/>
    </location>
</feature>
<feature type="transmembrane region" description="Helical" evidence="5">
    <location>
        <begin position="234"/>
        <end position="250"/>
    </location>
</feature>
<sequence>MFFVGSSGFLSTHSTSELIWIGIAALVVFVTGGYFSFKIPKPVLLAILLGVAVLQVFEPIGYISIALLLPIVFAPAILRSSRRAHWNLWVMVLLAVLAWQLVSVLWAANDGTWAQAVLSTVSLVLCYLAARQVVATRGGLTRALVIAAPVILLEIALVVLFRFSPALEALYLRSPIAALFSEPDVELIFSRVPQNVLDPDKAGGFLLNGNIASLLLAAVAFLYGYAYFRSRRRVLLVVAAAGLIGCVATGSKTALVLLILLPSLTLFFLLLLRRSRAAFALLGLVVVGFIVTVIVLASAGSPLISTSLRTLGERGQLWALAGKGFLEHPFLGLGYGGWAGYLRENADAVFASGRQFQDLPTHNVIVQAWADAGIPLAVLVVAAATIPIAVVIAELVRRRSQPVLSSSALGLGCLLIAIVWFFAHAMADTIGFFGENHTLPYFGVIVAVIYFEREQGARREDAVAEAAEGSAIRSARPV</sequence>
<gene>
    <name evidence="7" type="ORF">CLV54_0760</name>
</gene>
<dbReference type="Proteomes" id="UP000230161">
    <property type="component" value="Unassembled WGS sequence"/>
</dbReference>
<comment type="subcellular location">
    <subcellularLocation>
        <location evidence="1">Membrane</location>
        <topology evidence="1">Multi-pass membrane protein</topology>
    </subcellularLocation>
</comment>
<feature type="transmembrane region" description="Helical" evidence="5">
    <location>
        <begin position="43"/>
        <end position="74"/>
    </location>
</feature>
<dbReference type="PANTHER" id="PTHR37422:SF13">
    <property type="entry name" value="LIPOPOLYSACCHARIDE BIOSYNTHESIS PROTEIN PA4999-RELATED"/>
    <property type="match status" value="1"/>
</dbReference>
<feature type="transmembrane region" description="Helical" evidence="5">
    <location>
        <begin position="142"/>
        <end position="163"/>
    </location>
</feature>
<dbReference type="EMBL" id="PGFB01000001">
    <property type="protein sequence ID" value="PJJ65723.1"/>
    <property type="molecule type" value="Genomic_DNA"/>
</dbReference>
<dbReference type="AlphaFoldDB" id="A0A2M9C5B7"/>
<dbReference type="PANTHER" id="PTHR37422">
    <property type="entry name" value="TEICHURONIC ACID BIOSYNTHESIS PROTEIN TUAE"/>
    <property type="match status" value="1"/>
</dbReference>
<feature type="transmembrane region" description="Helical" evidence="5">
    <location>
        <begin position="18"/>
        <end position="37"/>
    </location>
</feature>
<comment type="caution">
    <text evidence="7">The sequence shown here is derived from an EMBL/GenBank/DDBJ whole genome shotgun (WGS) entry which is preliminary data.</text>
</comment>
<evidence type="ECO:0000259" key="6">
    <source>
        <dbReference type="Pfam" id="PF04932"/>
    </source>
</evidence>
<evidence type="ECO:0000256" key="4">
    <source>
        <dbReference type="ARBA" id="ARBA00023136"/>
    </source>
</evidence>
<reference evidence="7 8" key="1">
    <citation type="submission" date="2017-11" db="EMBL/GenBank/DDBJ databases">
        <title>Genomic Encyclopedia of Archaeal and Bacterial Type Strains, Phase II (KMG-II): From Individual Species to Whole Genera.</title>
        <authorList>
            <person name="Goeker M."/>
        </authorList>
    </citation>
    <scope>NUCLEOTIDE SEQUENCE [LARGE SCALE GENOMIC DNA]</scope>
    <source>
        <strain evidence="7 8">DSM 25625</strain>
    </source>
</reference>
<keyword evidence="8" id="KW-1185">Reference proteome</keyword>